<evidence type="ECO:0000313" key="3">
    <source>
        <dbReference type="Proteomes" id="UP000218022"/>
    </source>
</evidence>
<dbReference type="AlphaFoldDB" id="A0A2A4F0N7"/>
<keyword evidence="1" id="KW-1133">Transmembrane helix</keyword>
<gene>
    <name evidence="2" type="ORF">BWP39_17100</name>
</gene>
<accession>A0A2A4F0N7</accession>
<reference evidence="2 3" key="1">
    <citation type="submission" date="2017-01" db="EMBL/GenBank/DDBJ databases">
        <title>Whole-Genome Shotgun Sequencing of Two beta-Proteobacterial Species in Search of the Bulgecin Biosynthetic Cluster.</title>
        <authorList>
            <person name="Horsman M.E."/>
            <person name="Marous D.R."/>
            <person name="Li R."/>
            <person name="Oliver R.A."/>
            <person name="Byun B."/>
            <person name="Emrich S.J."/>
            <person name="Boggess B."/>
            <person name="Townsend C.A."/>
            <person name="Mobashery S."/>
        </authorList>
    </citation>
    <scope>NUCLEOTIDE SEQUENCE [LARGE SCALE GENOMIC DNA]</scope>
    <source>
        <strain evidence="2 3">ATCC 31363</strain>
    </source>
</reference>
<evidence type="ECO:0000313" key="2">
    <source>
        <dbReference type="EMBL" id="PCE26240.1"/>
    </source>
</evidence>
<evidence type="ECO:0000256" key="1">
    <source>
        <dbReference type="SAM" id="Phobius"/>
    </source>
</evidence>
<dbReference type="EMBL" id="MTZV01000004">
    <property type="protein sequence ID" value="PCE26240.1"/>
    <property type="molecule type" value="Genomic_DNA"/>
</dbReference>
<keyword evidence="1" id="KW-0472">Membrane</keyword>
<protein>
    <submittedName>
        <fullName evidence="2">Uncharacterized protein</fullName>
    </submittedName>
</protein>
<dbReference type="RefSeq" id="WP_096722048.1">
    <property type="nucleotide sequence ID" value="NZ_MTZV01000004.1"/>
</dbReference>
<keyword evidence="1" id="KW-0812">Transmembrane</keyword>
<sequence>MDSQQELQKRLADFASLEVNEPSTWRAVTVRCLTRLKRSNLAIVAVVATSALDAYRGLPVLVTLTAFCAVTVLGIFGGARER</sequence>
<name>A0A2A4F0N7_9BURK</name>
<organism evidence="2 3">
    <name type="scientific">Paraburkholderia acidicola</name>
    <dbReference type="NCBI Taxonomy" id="1912599"/>
    <lineage>
        <taxon>Bacteria</taxon>
        <taxon>Pseudomonadati</taxon>
        <taxon>Pseudomonadota</taxon>
        <taxon>Betaproteobacteria</taxon>
        <taxon>Burkholderiales</taxon>
        <taxon>Burkholderiaceae</taxon>
        <taxon>Paraburkholderia</taxon>
    </lineage>
</organism>
<dbReference type="Proteomes" id="UP000218022">
    <property type="component" value="Unassembled WGS sequence"/>
</dbReference>
<comment type="caution">
    <text evidence="2">The sequence shown here is derived from an EMBL/GenBank/DDBJ whole genome shotgun (WGS) entry which is preliminary data.</text>
</comment>
<proteinExistence type="predicted"/>
<feature type="transmembrane region" description="Helical" evidence="1">
    <location>
        <begin position="61"/>
        <end position="79"/>
    </location>
</feature>